<dbReference type="EMBL" id="SSMQ01000005">
    <property type="protein sequence ID" value="TKD11787.1"/>
    <property type="molecule type" value="Genomic_DNA"/>
</dbReference>
<dbReference type="PROSITE" id="PS01124">
    <property type="entry name" value="HTH_ARAC_FAMILY_2"/>
    <property type="match status" value="1"/>
</dbReference>
<evidence type="ECO:0000313" key="7">
    <source>
        <dbReference type="Proteomes" id="UP000309215"/>
    </source>
</evidence>
<keyword evidence="1" id="KW-0805">Transcription regulation</keyword>
<dbReference type="GO" id="GO:0003700">
    <property type="term" value="F:DNA-binding transcription factor activity"/>
    <property type="evidence" value="ECO:0007669"/>
    <property type="project" value="InterPro"/>
</dbReference>
<protein>
    <submittedName>
        <fullName evidence="6">AraC family transcriptional regulator</fullName>
    </submittedName>
</protein>
<feature type="region of interest" description="Disordered" evidence="4">
    <location>
        <begin position="305"/>
        <end position="341"/>
    </location>
</feature>
<accession>A0A4U1JGW3</accession>
<feature type="compositionally biased region" description="Pro residues" evidence="4">
    <location>
        <begin position="331"/>
        <end position="341"/>
    </location>
</feature>
<dbReference type="SMART" id="SM00342">
    <property type="entry name" value="HTH_ARAC"/>
    <property type="match status" value="1"/>
</dbReference>
<comment type="caution">
    <text evidence="6">The sequence shown here is derived from an EMBL/GenBank/DDBJ whole genome shotgun (WGS) entry which is preliminary data.</text>
</comment>
<dbReference type="InterPro" id="IPR009057">
    <property type="entry name" value="Homeodomain-like_sf"/>
</dbReference>
<evidence type="ECO:0000256" key="2">
    <source>
        <dbReference type="ARBA" id="ARBA00023125"/>
    </source>
</evidence>
<dbReference type="SUPFAM" id="SSF46689">
    <property type="entry name" value="Homeodomain-like"/>
    <property type="match status" value="2"/>
</dbReference>
<dbReference type="AlphaFoldDB" id="A0A4U1JGW3"/>
<evidence type="ECO:0000256" key="3">
    <source>
        <dbReference type="ARBA" id="ARBA00023163"/>
    </source>
</evidence>
<dbReference type="Gene3D" id="1.10.10.60">
    <property type="entry name" value="Homeodomain-like"/>
    <property type="match status" value="2"/>
</dbReference>
<reference evidence="6 7" key="1">
    <citation type="submission" date="2019-04" db="EMBL/GenBank/DDBJ databases">
        <authorList>
            <person name="Li Y."/>
            <person name="Wang J."/>
        </authorList>
    </citation>
    <scope>NUCLEOTIDE SEQUENCE [LARGE SCALE GENOMIC DNA]</scope>
    <source>
        <strain evidence="6 7">DSM 14668</strain>
    </source>
</reference>
<dbReference type="InterPro" id="IPR018060">
    <property type="entry name" value="HTH_AraC"/>
</dbReference>
<evidence type="ECO:0000259" key="5">
    <source>
        <dbReference type="PROSITE" id="PS01124"/>
    </source>
</evidence>
<dbReference type="GO" id="GO:0043565">
    <property type="term" value="F:sequence-specific DNA binding"/>
    <property type="evidence" value="ECO:0007669"/>
    <property type="project" value="InterPro"/>
</dbReference>
<dbReference type="OrthoDB" id="112032at2"/>
<gene>
    <name evidence="6" type="ORF">E8A74_06525</name>
</gene>
<organism evidence="6 7">
    <name type="scientific">Polyangium fumosum</name>
    <dbReference type="NCBI Taxonomy" id="889272"/>
    <lineage>
        <taxon>Bacteria</taxon>
        <taxon>Pseudomonadati</taxon>
        <taxon>Myxococcota</taxon>
        <taxon>Polyangia</taxon>
        <taxon>Polyangiales</taxon>
        <taxon>Polyangiaceae</taxon>
        <taxon>Polyangium</taxon>
    </lineage>
</organism>
<evidence type="ECO:0000256" key="1">
    <source>
        <dbReference type="ARBA" id="ARBA00023015"/>
    </source>
</evidence>
<dbReference type="Pfam" id="PF12833">
    <property type="entry name" value="HTH_18"/>
    <property type="match status" value="1"/>
</dbReference>
<evidence type="ECO:0000256" key="4">
    <source>
        <dbReference type="SAM" id="MobiDB-lite"/>
    </source>
</evidence>
<keyword evidence="7" id="KW-1185">Reference proteome</keyword>
<name>A0A4U1JGW3_9BACT</name>
<keyword evidence="2" id="KW-0238">DNA-binding</keyword>
<sequence>MGGPVSSPGSSFCASRNDATIASRMGTPAPSFHACEFQTPTTGASVQLFRSNARSFAAEGAESAKILVGVLRRGMVRTEAAGGLLVSDAREAPCVWIMPAHTTYAVTAIPGHAPENLGASMDARMFSHYLEEAAGARLSLPETPLVLADPVAALGLQAFHQSLWSGAGSLEWESWLVTSLRRLFGGAAEGKGPLSEPRGVALAREYLHAHSGEQIPLDKLAAVAGLSKYHLVRAFRAAVGMPPHAYQLRLRLTRSLFLLRQGQSPSAIAYALGFADQSHYTRAFRAEFGTTPGAWLRDLAPPRARARLDAGPDPAPTGARAWRATAWPSTDPRPAPRTPHS</sequence>
<dbReference type="InterPro" id="IPR050204">
    <property type="entry name" value="AraC_XylS_family_regulators"/>
</dbReference>
<dbReference type="PANTHER" id="PTHR46796">
    <property type="entry name" value="HTH-TYPE TRANSCRIPTIONAL ACTIVATOR RHAS-RELATED"/>
    <property type="match status" value="1"/>
</dbReference>
<evidence type="ECO:0000313" key="6">
    <source>
        <dbReference type="EMBL" id="TKD11787.1"/>
    </source>
</evidence>
<feature type="domain" description="HTH araC/xylS-type" evidence="5">
    <location>
        <begin position="201"/>
        <end position="298"/>
    </location>
</feature>
<dbReference type="Proteomes" id="UP000309215">
    <property type="component" value="Unassembled WGS sequence"/>
</dbReference>
<keyword evidence="3" id="KW-0804">Transcription</keyword>
<proteinExistence type="predicted"/>